<dbReference type="Pfam" id="PF02653">
    <property type="entry name" value="BPD_transp_2"/>
    <property type="match status" value="1"/>
</dbReference>
<keyword evidence="3 6" id="KW-0812">Transmembrane</keyword>
<feature type="transmembrane region" description="Helical" evidence="6">
    <location>
        <begin position="92"/>
        <end position="112"/>
    </location>
</feature>
<dbReference type="PANTHER" id="PTHR47089">
    <property type="entry name" value="ABC TRANSPORTER, PERMEASE PROTEIN"/>
    <property type="match status" value="1"/>
</dbReference>
<dbReference type="CDD" id="cd06580">
    <property type="entry name" value="TM_PBP1_transp_TpRbsC_like"/>
    <property type="match status" value="1"/>
</dbReference>
<dbReference type="STRING" id="360412.LARV_02737"/>
<name>A0A0S7BH50_9CHLR</name>
<gene>
    <name evidence="7" type="ORF">LARV_02737</name>
</gene>
<keyword evidence="4 6" id="KW-1133">Transmembrane helix</keyword>
<dbReference type="Proteomes" id="UP000055060">
    <property type="component" value="Unassembled WGS sequence"/>
</dbReference>
<feature type="transmembrane region" description="Helical" evidence="6">
    <location>
        <begin position="327"/>
        <end position="348"/>
    </location>
</feature>
<evidence type="ECO:0000256" key="3">
    <source>
        <dbReference type="ARBA" id="ARBA00022692"/>
    </source>
</evidence>
<evidence type="ECO:0000313" key="8">
    <source>
        <dbReference type="Proteomes" id="UP000055060"/>
    </source>
</evidence>
<reference evidence="7" key="1">
    <citation type="submission" date="2015-07" db="EMBL/GenBank/DDBJ databases">
        <title>Draft Genome Sequences of Anaerolinea thermolimosa IMO-1, Bellilinea caldifistulae GOMI-1, Leptolinea tardivitalis YMTK-2, Levilinea saccharolytica KIBI-1,Longilinea arvoryzae KOME-1, Previously Described as Members of the Anaerolineaceae (Chloroflexi).</title>
        <authorList>
            <person name="Sekiguchi Y."/>
            <person name="Ohashi A."/>
            <person name="Matsuura N."/>
            <person name="Tourlousse M.D."/>
        </authorList>
    </citation>
    <scope>NUCLEOTIDE SEQUENCE [LARGE SCALE GENOMIC DNA]</scope>
    <source>
        <strain evidence="7">KOME-1</strain>
    </source>
</reference>
<sequence>MLKKINYKLSSALARQVLFEILRTAAAIVLALLIAFGIIFLTSKEPIRAIRILLEAPFLSPYNFGQIITQSIPLIFTGAAVCVMVKAGQFNLFVEGAFFIGMLFGAVIAAKFKLPGVLLPMVAMILPALLAAAIGYLPAKMKSALKINEFVSSLMFNFIVFWVCMYLFAHHFYDPDYSSLATPTIPDQGKLFFLSVDNEVSSSFLIALVVAGLVWFFLNRTKWGFAIRMTGDNPEFANFAGINVRSAITWSQVLGAAIAGFGGAAFVLGNYYRFNLKALPNYGFDGFIIAIVARNNPLLVPIAALFMGYLRAGAAQMALYSDVTNDVVYLIQAVMLILIGGQAFLSFVKERSIKKAARQERERSEGGGKTVA</sequence>
<dbReference type="InterPro" id="IPR001851">
    <property type="entry name" value="ABC_transp_permease"/>
</dbReference>
<feature type="transmembrane region" description="Helical" evidence="6">
    <location>
        <begin position="62"/>
        <end position="85"/>
    </location>
</feature>
<keyword evidence="2" id="KW-1003">Cell membrane</keyword>
<dbReference type="AlphaFoldDB" id="A0A0S7BH50"/>
<feature type="transmembrane region" description="Helical" evidence="6">
    <location>
        <begin position="200"/>
        <end position="218"/>
    </location>
</feature>
<feature type="transmembrane region" description="Helical" evidence="6">
    <location>
        <begin position="150"/>
        <end position="169"/>
    </location>
</feature>
<dbReference type="OrthoDB" id="45037at2"/>
<dbReference type="GO" id="GO:0022857">
    <property type="term" value="F:transmembrane transporter activity"/>
    <property type="evidence" value="ECO:0007669"/>
    <property type="project" value="InterPro"/>
</dbReference>
<organism evidence="7">
    <name type="scientific">Longilinea arvoryzae</name>
    <dbReference type="NCBI Taxonomy" id="360412"/>
    <lineage>
        <taxon>Bacteria</taxon>
        <taxon>Bacillati</taxon>
        <taxon>Chloroflexota</taxon>
        <taxon>Anaerolineae</taxon>
        <taxon>Anaerolineales</taxon>
        <taxon>Anaerolineaceae</taxon>
        <taxon>Longilinea</taxon>
    </lineage>
</organism>
<keyword evidence="8" id="KW-1185">Reference proteome</keyword>
<dbReference type="RefSeq" id="WP_075074169.1">
    <property type="nucleotide sequence ID" value="NZ_DF967972.1"/>
</dbReference>
<accession>A0A0S7BH50</accession>
<feature type="transmembrane region" description="Helical" evidence="6">
    <location>
        <begin position="118"/>
        <end position="138"/>
    </location>
</feature>
<feature type="transmembrane region" description="Helical" evidence="6">
    <location>
        <begin position="253"/>
        <end position="272"/>
    </location>
</feature>
<feature type="transmembrane region" description="Helical" evidence="6">
    <location>
        <begin position="21"/>
        <end position="42"/>
    </location>
</feature>
<dbReference type="EMBL" id="DF967972">
    <property type="protein sequence ID" value="GAP14957.1"/>
    <property type="molecule type" value="Genomic_DNA"/>
</dbReference>
<protein>
    <submittedName>
        <fullName evidence="7">ABC-type uncharacterized transport system, permease component</fullName>
    </submittedName>
</protein>
<evidence type="ECO:0000256" key="1">
    <source>
        <dbReference type="ARBA" id="ARBA00004651"/>
    </source>
</evidence>
<evidence type="ECO:0000313" key="7">
    <source>
        <dbReference type="EMBL" id="GAP14957.1"/>
    </source>
</evidence>
<comment type="subcellular location">
    <subcellularLocation>
        <location evidence="1">Cell membrane</location>
        <topology evidence="1">Multi-pass membrane protein</topology>
    </subcellularLocation>
</comment>
<evidence type="ECO:0000256" key="6">
    <source>
        <dbReference type="SAM" id="Phobius"/>
    </source>
</evidence>
<keyword evidence="5 6" id="KW-0472">Membrane</keyword>
<proteinExistence type="predicted"/>
<dbReference type="GO" id="GO:0005886">
    <property type="term" value="C:plasma membrane"/>
    <property type="evidence" value="ECO:0007669"/>
    <property type="project" value="UniProtKB-SubCell"/>
</dbReference>
<evidence type="ECO:0000256" key="4">
    <source>
        <dbReference type="ARBA" id="ARBA00022989"/>
    </source>
</evidence>
<evidence type="ECO:0000256" key="2">
    <source>
        <dbReference type="ARBA" id="ARBA00022475"/>
    </source>
</evidence>
<dbReference type="PANTHER" id="PTHR47089:SF1">
    <property type="entry name" value="GUANOSINE ABC TRANSPORTER PERMEASE PROTEIN NUPP"/>
    <property type="match status" value="1"/>
</dbReference>
<evidence type="ECO:0000256" key="5">
    <source>
        <dbReference type="ARBA" id="ARBA00023136"/>
    </source>
</evidence>